<name>A0AAN9I1R7_CROPI</name>
<dbReference type="PANTHER" id="PTHR31265">
    <property type="entry name" value="OS02G0527500 PROTEIN-RELATED"/>
    <property type="match status" value="1"/>
</dbReference>
<gene>
    <name evidence="8" type="ORF">RIF29_28218</name>
</gene>
<feature type="signal peptide" evidence="6">
    <location>
        <begin position="1"/>
        <end position="20"/>
    </location>
</feature>
<dbReference type="Proteomes" id="UP001372338">
    <property type="component" value="Unassembled WGS sequence"/>
</dbReference>
<dbReference type="EMBL" id="JAYWIO010000005">
    <property type="protein sequence ID" value="KAK7261894.1"/>
    <property type="molecule type" value="Genomic_DNA"/>
</dbReference>
<reference evidence="8 9" key="1">
    <citation type="submission" date="2024-01" db="EMBL/GenBank/DDBJ databases">
        <title>The genomes of 5 underutilized Papilionoideae crops provide insights into root nodulation and disease resistanc.</title>
        <authorList>
            <person name="Yuan L."/>
        </authorList>
    </citation>
    <scope>NUCLEOTIDE SEQUENCE [LARGE SCALE GENOMIC DNA]</scope>
    <source>
        <strain evidence="8">ZHUSHIDOU_FW_LH</strain>
        <tissue evidence="8">Leaf</tissue>
    </source>
</reference>
<keyword evidence="4 6" id="KW-0732">Signal</keyword>
<feature type="domain" description="DUF642" evidence="7">
    <location>
        <begin position="120"/>
        <end position="286"/>
    </location>
</feature>
<dbReference type="Gene3D" id="2.60.120.260">
    <property type="entry name" value="Galactose-binding domain-like"/>
    <property type="match status" value="1"/>
</dbReference>
<protein>
    <recommendedName>
        <fullName evidence="7">DUF642 domain-containing protein</fullName>
    </recommendedName>
</protein>
<evidence type="ECO:0000256" key="3">
    <source>
        <dbReference type="ARBA" id="ARBA00022525"/>
    </source>
</evidence>
<organism evidence="8 9">
    <name type="scientific">Crotalaria pallida</name>
    <name type="common">Smooth rattlebox</name>
    <name type="synonym">Crotalaria striata</name>
    <dbReference type="NCBI Taxonomy" id="3830"/>
    <lineage>
        <taxon>Eukaryota</taxon>
        <taxon>Viridiplantae</taxon>
        <taxon>Streptophyta</taxon>
        <taxon>Embryophyta</taxon>
        <taxon>Tracheophyta</taxon>
        <taxon>Spermatophyta</taxon>
        <taxon>Magnoliopsida</taxon>
        <taxon>eudicotyledons</taxon>
        <taxon>Gunneridae</taxon>
        <taxon>Pentapetalae</taxon>
        <taxon>rosids</taxon>
        <taxon>fabids</taxon>
        <taxon>Fabales</taxon>
        <taxon>Fabaceae</taxon>
        <taxon>Papilionoideae</taxon>
        <taxon>50 kb inversion clade</taxon>
        <taxon>genistoids sensu lato</taxon>
        <taxon>core genistoids</taxon>
        <taxon>Crotalarieae</taxon>
        <taxon>Crotalaria</taxon>
    </lineage>
</organism>
<evidence type="ECO:0000313" key="9">
    <source>
        <dbReference type="Proteomes" id="UP001372338"/>
    </source>
</evidence>
<keyword evidence="5" id="KW-0325">Glycoprotein</keyword>
<dbReference type="AlphaFoldDB" id="A0AAN9I1R7"/>
<evidence type="ECO:0000256" key="5">
    <source>
        <dbReference type="ARBA" id="ARBA00023180"/>
    </source>
</evidence>
<evidence type="ECO:0000256" key="4">
    <source>
        <dbReference type="ARBA" id="ARBA00022729"/>
    </source>
</evidence>
<keyword evidence="9" id="KW-1185">Reference proteome</keyword>
<sequence length="291" mass="32084">MEKLKVLLVLFLSTCHAVLSAITDGLLPNGDFEESPEPKYLLNGTVVKFDTAIPNWRISGIVEYIASPQKQFNNKLVAPQGVHSIKLVTGKDEDDDPGCGVLIDSVALKVLNPSKRTRGNLLKNGNFEEGPYISPNTSWGVDIVPIGYDSHIPIPGWIVENTNDVKYIDSDHFVIPEGKRAVELLSFAGIIALKQVVITKIRKDYELTFVVGDGKDACKGSMLLEVFAGKDSVQVPYKSKGKGRFIRRKLRFKAVSTRTNIRITSIVSVWKKDGTICGPIIDDVKLLPIHT</sequence>
<evidence type="ECO:0000259" key="7">
    <source>
        <dbReference type="Pfam" id="PF04862"/>
    </source>
</evidence>
<dbReference type="Pfam" id="PF04862">
    <property type="entry name" value="DUF642"/>
    <property type="match status" value="2"/>
</dbReference>
<evidence type="ECO:0000256" key="1">
    <source>
        <dbReference type="ARBA" id="ARBA00004196"/>
    </source>
</evidence>
<comment type="subcellular location">
    <subcellularLocation>
        <location evidence="1">Cell envelope</location>
    </subcellularLocation>
    <subcellularLocation>
        <location evidence="2">Secreted</location>
    </subcellularLocation>
</comment>
<evidence type="ECO:0000256" key="2">
    <source>
        <dbReference type="ARBA" id="ARBA00004613"/>
    </source>
</evidence>
<evidence type="ECO:0000313" key="8">
    <source>
        <dbReference type="EMBL" id="KAK7261894.1"/>
    </source>
</evidence>
<accession>A0AAN9I1R7</accession>
<feature type="chain" id="PRO_5043049500" description="DUF642 domain-containing protein" evidence="6">
    <location>
        <begin position="21"/>
        <end position="291"/>
    </location>
</feature>
<dbReference type="GO" id="GO:0005576">
    <property type="term" value="C:extracellular region"/>
    <property type="evidence" value="ECO:0007669"/>
    <property type="project" value="UniProtKB-SubCell"/>
</dbReference>
<feature type="domain" description="DUF642" evidence="7">
    <location>
        <begin position="25"/>
        <end position="88"/>
    </location>
</feature>
<dbReference type="InterPro" id="IPR052437">
    <property type="entry name" value="Pectin_Meth_Modulator"/>
</dbReference>
<dbReference type="InterPro" id="IPR006946">
    <property type="entry name" value="DGR2-like_dom"/>
</dbReference>
<proteinExistence type="predicted"/>
<dbReference type="PANTHER" id="PTHR31265:SF61">
    <property type="entry name" value="PROTEIN DUF642 L-GALACTONO-1,4-LACTONE-RESPONSIVE GENE 1"/>
    <property type="match status" value="1"/>
</dbReference>
<keyword evidence="3" id="KW-0964">Secreted</keyword>
<evidence type="ECO:0000256" key="6">
    <source>
        <dbReference type="SAM" id="SignalP"/>
    </source>
</evidence>
<comment type="caution">
    <text evidence="8">The sequence shown here is derived from an EMBL/GenBank/DDBJ whole genome shotgun (WGS) entry which is preliminary data.</text>
</comment>